<evidence type="ECO:0000256" key="1">
    <source>
        <dbReference type="SAM" id="MobiDB-lite"/>
    </source>
</evidence>
<proteinExistence type="predicted"/>
<evidence type="ECO:0000313" key="3">
    <source>
        <dbReference type="EMBL" id="MEJ8644673.1"/>
    </source>
</evidence>
<evidence type="ECO:0000256" key="2">
    <source>
        <dbReference type="SAM" id="Phobius"/>
    </source>
</evidence>
<comment type="caution">
    <text evidence="3">The sequence shown here is derived from an EMBL/GenBank/DDBJ whole genome shotgun (WGS) entry which is preliminary data.</text>
</comment>
<gene>
    <name evidence="3" type="ORF">WKI68_32035</name>
</gene>
<keyword evidence="2" id="KW-0472">Membrane</keyword>
<feature type="transmembrane region" description="Helical" evidence="2">
    <location>
        <begin position="17"/>
        <end position="38"/>
    </location>
</feature>
<dbReference type="EMBL" id="JBBKAM010000002">
    <property type="protein sequence ID" value="MEJ8644673.1"/>
    <property type="molecule type" value="Genomic_DNA"/>
</dbReference>
<feature type="region of interest" description="Disordered" evidence="1">
    <location>
        <begin position="37"/>
        <end position="87"/>
    </location>
</feature>
<keyword evidence="2" id="KW-0812">Transmembrane</keyword>
<keyword evidence="2" id="KW-1133">Transmembrane helix</keyword>
<protein>
    <submittedName>
        <fullName evidence="3">Uncharacterized protein</fullName>
    </submittedName>
</protein>
<keyword evidence="4" id="KW-1185">Reference proteome</keyword>
<name>A0ABU8U9V0_9ACTN</name>
<organism evidence="3 4">
    <name type="scientific">Streptomyces caledonius</name>
    <dbReference type="NCBI Taxonomy" id="3134107"/>
    <lineage>
        <taxon>Bacteria</taxon>
        <taxon>Bacillati</taxon>
        <taxon>Actinomycetota</taxon>
        <taxon>Actinomycetes</taxon>
        <taxon>Kitasatosporales</taxon>
        <taxon>Streptomycetaceae</taxon>
        <taxon>Streptomyces</taxon>
    </lineage>
</organism>
<reference evidence="3 4" key="1">
    <citation type="submission" date="2024-03" db="EMBL/GenBank/DDBJ databases">
        <title>Novel Streptomyces species of biotechnological and ecological value are a feature of Machair soil.</title>
        <authorList>
            <person name="Prole J.R."/>
            <person name="Goodfellow M."/>
            <person name="Allenby N."/>
            <person name="Ward A.C."/>
        </authorList>
    </citation>
    <scope>NUCLEOTIDE SEQUENCE [LARGE SCALE GENOMIC DNA]</scope>
    <source>
        <strain evidence="3 4">MS1.HAVA.3</strain>
    </source>
</reference>
<accession>A0ABU8U9V0</accession>
<evidence type="ECO:0000313" key="4">
    <source>
        <dbReference type="Proteomes" id="UP001382904"/>
    </source>
</evidence>
<dbReference type="Proteomes" id="UP001382904">
    <property type="component" value="Unassembled WGS sequence"/>
</dbReference>
<sequence>MTSEQPDTSRGTRRRPAWAVGSIAAAVLLAGGGTAYWASTAHGDGASGRRTGDSAASAPRDAGDPWGRGSRPGSPIRPARAWSTGPT</sequence>